<reference evidence="11 13" key="2">
    <citation type="journal article" date="2013" name="Nature">
        <title>Insights into bilaterian evolution from three spiralian genomes.</title>
        <authorList>
            <person name="Simakov O."/>
            <person name="Marletaz F."/>
            <person name="Cho S.J."/>
            <person name="Edsinger-Gonzales E."/>
            <person name="Havlak P."/>
            <person name="Hellsten U."/>
            <person name="Kuo D.H."/>
            <person name="Larsson T."/>
            <person name="Lv J."/>
            <person name="Arendt D."/>
            <person name="Savage R."/>
            <person name="Osoegawa K."/>
            <person name="de Jong P."/>
            <person name="Grimwood J."/>
            <person name="Chapman J.A."/>
            <person name="Shapiro H."/>
            <person name="Aerts A."/>
            <person name="Otillar R.P."/>
            <person name="Terry A.Y."/>
            <person name="Boore J.L."/>
            <person name="Grigoriev I.V."/>
            <person name="Lindberg D.R."/>
            <person name="Seaver E.C."/>
            <person name="Weisblat D.A."/>
            <person name="Putnam N.H."/>
            <person name="Rokhsar D.S."/>
        </authorList>
    </citation>
    <scope>NUCLEOTIDE SEQUENCE</scope>
</reference>
<feature type="region of interest" description="Disordered" evidence="9">
    <location>
        <begin position="98"/>
        <end position="149"/>
    </location>
</feature>
<dbReference type="CTD" id="20207192"/>
<keyword evidence="2" id="KW-0479">Metal-binding</keyword>
<dbReference type="PROSITE" id="PS50294">
    <property type="entry name" value="WD_REPEATS_REGION"/>
    <property type="match status" value="1"/>
</dbReference>
<evidence type="ECO:0000256" key="6">
    <source>
        <dbReference type="PROSITE-ProRule" id="PRU00175"/>
    </source>
</evidence>
<dbReference type="SMART" id="SM00184">
    <property type="entry name" value="RING"/>
    <property type="match status" value="1"/>
</dbReference>
<accession>T1FEE3</accession>
<dbReference type="InterPro" id="IPR019775">
    <property type="entry name" value="WD40_repeat_CS"/>
</dbReference>
<evidence type="ECO:0000256" key="3">
    <source>
        <dbReference type="ARBA" id="ARBA00022737"/>
    </source>
</evidence>
<dbReference type="EMBL" id="AMQM01006788">
    <property type="status" value="NOT_ANNOTATED_CDS"/>
    <property type="molecule type" value="Genomic_DNA"/>
</dbReference>
<dbReference type="AlphaFoldDB" id="T1FEE3"/>
<dbReference type="GeneID" id="20207192"/>
<dbReference type="InterPro" id="IPR015943">
    <property type="entry name" value="WD40/YVTN_repeat-like_dom_sf"/>
</dbReference>
<dbReference type="PROSITE" id="PS00678">
    <property type="entry name" value="WD_REPEATS_1"/>
    <property type="match status" value="1"/>
</dbReference>
<organism evidence="12 13">
    <name type="scientific">Helobdella robusta</name>
    <name type="common">Californian leech</name>
    <dbReference type="NCBI Taxonomy" id="6412"/>
    <lineage>
        <taxon>Eukaryota</taxon>
        <taxon>Metazoa</taxon>
        <taxon>Spiralia</taxon>
        <taxon>Lophotrochozoa</taxon>
        <taxon>Annelida</taxon>
        <taxon>Clitellata</taxon>
        <taxon>Hirudinea</taxon>
        <taxon>Rhynchobdellida</taxon>
        <taxon>Glossiphoniidae</taxon>
        <taxon>Helobdella</taxon>
    </lineage>
</organism>
<name>T1FEE3_HELRO</name>
<dbReference type="EnsemblMetazoa" id="HelroT179231">
    <property type="protein sequence ID" value="HelroP179231"/>
    <property type="gene ID" value="HelroG179231"/>
</dbReference>
<gene>
    <name evidence="12" type="primary">20207192</name>
    <name evidence="11" type="ORF">HELRODRAFT_179231</name>
</gene>
<evidence type="ECO:0000259" key="10">
    <source>
        <dbReference type="PROSITE" id="PS50089"/>
    </source>
</evidence>
<feature type="compositionally biased region" description="Acidic residues" evidence="9">
    <location>
        <begin position="121"/>
        <end position="139"/>
    </location>
</feature>
<evidence type="ECO:0000256" key="7">
    <source>
        <dbReference type="PROSITE-ProRule" id="PRU00221"/>
    </source>
</evidence>
<sequence length="407" mass="46496">MSSRTEPVLKRKRLNPAVCGGITDSFKTTEDCYSCPICFNILDEPYMTKCGHSFCYRCIGHSLENDNRCPKCGFIIARKEEIFPNFLREFEVRWKDDNDDGDIDNKDDGDNGDIDNKDKDDYDDDADIEDDKEDDDDDDVGIRDLTLPHTPPDFDLDTMDLDRVNDLLNSLYDRRQQLQQQQRKDSNELLREFLEKALAQKQKHEKRCWSVDFNRVDPCLLASGSDDAKVKLWHINSANSIASLQVRANVCGVKFNPDSLYHLAFGSADHRIHYYDLRQMKEALLTLKGHKKAVSYAKFINSNEIVSASTDSQLKLWDLTKKCCTRTYLGHINERNFVGLATDGDYVACDISKAMLSYKFDPLRTVLMGDKIEDESTEFVSAVCWKTGSNVILAANSQGHIKVMSRT</sequence>
<keyword evidence="3" id="KW-0677">Repeat</keyword>
<dbReference type="Pfam" id="PF13923">
    <property type="entry name" value="zf-C3HC4_2"/>
    <property type="match status" value="1"/>
</dbReference>
<dbReference type="eggNOG" id="ENOG502QQ8V">
    <property type="taxonomic scope" value="Eukaryota"/>
</dbReference>
<evidence type="ECO:0000313" key="12">
    <source>
        <dbReference type="EnsemblMetazoa" id="HelroP179231"/>
    </source>
</evidence>
<dbReference type="PROSITE" id="PS50089">
    <property type="entry name" value="ZF_RING_2"/>
    <property type="match status" value="1"/>
</dbReference>
<evidence type="ECO:0000256" key="1">
    <source>
        <dbReference type="ARBA" id="ARBA00022574"/>
    </source>
</evidence>
<feature type="repeat" description="WD" evidence="7">
    <location>
        <begin position="201"/>
        <end position="243"/>
    </location>
</feature>
<dbReference type="InterPro" id="IPR001680">
    <property type="entry name" value="WD40_rpt"/>
</dbReference>
<dbReference type="Proteomes" id="UP000015101">
    <property type="component" value="Unassembled WGS sequence"/>
</dbReference>
<reference evidence="13" key="1">
    <citation type="submission" date="2012-12" db="EMBL/GenBank/DDBJ databases">
        <authorList>
            <person name="Hellsten U."/>
            <person name="Grimwood J."/>
            <person name="Chapman J.A."/>
            <person name="Shapiro H."/>
            <person name="Aerts A."/>
            <person name="Otillar R.P."/>
            <person name="Terry A.Y."/>
            <person name="Boore J.L."/>
            <person name="Simakov O."/>
            <person name="Marletaz F."/>
            <person name="Cho S.-J."/>
            <person name="Edsinger-Gonzales E."/>
            <person name="Havlak P."/>
            <person name="Kuo D.-H."/>
            <person name="Larsson T."/>
            <person name="Lv J."/>
            <person name="Arendt D."/>
            <person name="Savage R."/>
            <person name="Osoegawa K."/>
            <person name="de Jong P."/>
            <person name="Lindberg D.R."/>
            <person name="Seaver E.C."/>
            <person name="Weisblat D.A."/>
            <person name="Putnam N.H."/>
            <person name="Grigoriev I.V."/>
            <person name="Rokhsar D.S."/>
        </authorList>
    </citation>
    <scope>NUCLEOTIDE SEQUENCE</scope>
</reference>
<reference evidence="12" key="3">
    <citation type="submission" date="2015-06" db="UniProtKB">
        <authorList>
            <consortium name="EnsemblMetazoa"/>
        </authorList>
    </citation>
    <scope>IDENTIFICATION</scope>
</reference>
<dbReference type="InterPro" id="IPR001841">
    <property type="entry name" value="Znf_RING"/>
</dbReference>
<protein>
    <recommendedName>
        <fullName evidence="10">RING-type domain-containing protein</fullName>
    </recommendedName>
</protein>
<dbReference type="InterPro" id="IPR020472">
    <property type="entry name" value="WD40_PAC1"/>
</dbReference>
<dbReference type="InterPro" id="IPR042755">
    <property type="entry name" value="COP1"/>
</dbReference>
<feature type="coiled-coil region" evidence="8">
    <location>
        <begin position="161"/>
        <end position="207"/>
    </location>
</feature>
<evidence type="ECO:0000256" key="2">
    <source>
        <dbReference type="ARBA" id="ARBA00022723"/>
    </source>
</evidence>
<keyword evidence="8" id="KW-0175">Coiled coil</keyword>
<evidence type="ECO:0000256" key="8">
    <source>
        <dbReference type="SAM" id="Coils"/>
    </source>
</evidence>
<dbReference type="SUPFAM" id="SSF57850">
    <property type="entry name" value="RING/U-box"/>
    <property type="match status" value="1"/>
</dbReference>
<feature type="domain" description="RING-type" evidence="10">
    <location>
        <begin position="35"/>
        <end position="72"/>
    </location>
</feature>
<evidence type="ECO:0000256" key="9">
    <source>
        <dbReference type="SAM" id="MobiDB-lite"/>
    </source>
</evidence>
<dbReference type="GO" id="GO:0008270">
    <property type="term" value="F:zinc ion binding"/>
    <property type="evidence" value="ECO:0007669"/>
    <property type="project" value="UniProtKB-KW"/>
</dbReference>
<dbReference type="KEGG" id="hro:HELRODRAFT_179231"/>
<dbReference type="InterPro" id="IPR013083">
    <property type="entry name" value="Znf_RING/FYVE/PHD"/>
</dbReference>
<dbReference type="InParanoid" id="T1FEE3"/>
<keyword evidence="5" id="KW-0862">Zinc</keyword>
<evidence type="ECO:0000256" key="4">
    <source>
        <dbReference type="ARBA" id="ARBA00022771"/>
    </source>
</evidence>
<dbReference type="EMBL" id="KB097519">
    <property type="protein sequence ID" value="ESN95463.1"/>
    <property type="molecule type" value="Genomic_DNA"/>
</dbReference>
<dbReference type="RefSeq" id="XP_009026337.1">
    <property type="nucleotide sequence ID" value="XM_009028089.1"/>
</dbReference>
<dbReference type="Pfam" id="PF00400">
    <property type="entry name" value="WD40"/>
    <property type="match status" value="2"/>
</dbReference>
<dbReference type="InterPro" id="IPR036322">
    <property type="entry name" value="WD40_repeat_dom_sf"/>
</dbReference>
<feature type="repeat" description="WD" evidence="7">
    <location>
        <begin position="287"/>
        <end position="327"/>
    </location>
</feature>
<dbReference type="PANTHER" id="PTHR44080:SF1">
    <property type="entry name" value="E3 UBIQUITIN-PROTEIN LIGASE COP1"/>
    <property type="match status" value="1"/>
</dbReference>
<dbReference type="InterPro" id="IPR017907">
    <property type="entry name" value="Znf_RING_CS"/>
</dbReference>
<dbReference type="PANTHER" id="PTHR44080">
    <property type="entry name" value="E3 UBIQUITIN-PROTEIN LIGASE COP1"/>
    <property type="match status" value="1"/>
</dbReference>
<evidence type="ECO:0000313" key="13">
    <source>
        <dbReference type="Proteomes" id="UP000015101"/>
    </source>
</evidence>
<dbReference type="GO" id="GO:0061630">
    <property type="term" value="F:ubiquitin protein ligase activity"/>
    <property type="evidence" value="ECO:0007669"/>
    <property type="project" value="InterPro"/>
</dbReference>
<dbReference type="OrthoDB" id="273771at2759"/>
<dbReference type="Gene3D" id="2.130.10.10">
    <property type="entry name" value="YVTN repeat-like/Quinoprotein amine dehydrogenase"/>
    <property type="match status" value="1"/>
</dbReference>
<dbReference type="SUPFAM" id="SSF50978">
    <property type="entry name" value="WD40 repeat-like"/>
    <property type="match status" value="1"/>
</dbReference>
<dbReference type="Gene3D" id="3.30.40.10">
    <property type="entry name" value="Zinc/RING finger domain, C3HC4 (zinc finger)"/>
    <property type="match status" value="1"/>
</dbReference>
<dbReference type="STRING" id="6412.T1FEE3"/>
<dbReference type="SMART" id="SM00320">
    <property type="entry name" value="WD40"/>
    <property type="match status" value="3"/>
</dbReference>
<dbReference type="EMBL" id="AMQM01006787">
    <property type="status" value="NOT_ANNOTATED_CDS"/>
    <property type="molecule type" value="Genomic_DNA"/>
</dbReference>
<keyword evidence="1 7" id="KW-0853">WD repeat</keyword>
<keyword evidence="4 6" id="KW-0863">Zinc-finger</keyword>
<evidence type="ECO:0000313" key="11">
    <source>
        <dbReference type="EMBL" id="ESN95463.1"/>
    </source>
</evidence>
<dbReference type="EMBL" id="AMQM01006789">
    <property type="status" value="NOT_ANNOTATED_CDS"/>
    <property type="molecule type" value="Genomic_DNA"/>
</dbReference>
<dbReference type="PRINTS" id="PR00320">
    <property type="entry name" value="GPROTEINBRPT"/>
</dbReference>
<feature type="compositionally biased region" description="Basic and acidic residues" evidence="9">
    <location>
        <begin position="103"/>
        <end position="120"/>
    </location>
</feature>
<dbReference type="CDD" id="cd16504">
    <property type="entry name" value="RING-HC_COP1"/>
    <property type="match status" value="1"/>
</dbReference>
<proteinExistence type="predicted"/>
<dbReference type="PROSITE" id="PS50082">
    <property type="entry name" value="WD_REPEATS_2"/>
    <property type="match status" value="2"/>
</dbReference>
<dbReference type="PROSITE" id="PS00518">
    <property type="entry name" value="ZF_RING_1"/>
    <property type="match status" value="1"/>
</dbReference>
<evidence type="ECO:0000256" key="5">
    <source>
        <dbReference type="ARBA" id="ARBA00022833"/>
    </source>
</evidence>
<dbReference type="HOGENOM" id="CLU_676669_0_0_1"/>
<keyword evidence="13" id="KW-1185">Reference proteome</keyword>